<gene>
    <name evidence="1" type="ORF">DKG75_00245</name>
</gene>
<dbReference type="AlphaFoldDB" id="A0A317ECU8"/>
<dbReference type="OrthoDB" id="3078257at2"/>
<name>A0A317ECU8_9PROT</name>
<accession>A0A317ECU8</accession>
<organism evidence="1 2">
    <name type="scientific">Zavarzinia compransoris</name>
    <dbReference type="NCBI Taxonomy" id="1264899"/>
    <lineage>
        <taxon>Bacteria</taxon>
        <taxon>Pseudomonadati</taxon>
        <taxon>Pseudomonadota</taxon>
        <taxon>Alphaproteobacteria</taxon>
        <taxon>Rhodospirillales</taxon>
        <taxon>Zavarziniaceae</taxon>
        <taxon>Zavarzinia</taxon>
    </lineage>
</organism>
<comment type="caution">
    <text evidence="1">The sequence shown here is derived from an EMBL/GenBank/DDBJ whole genome shotgun (WGS) entry which is preliminary data.</text>
</comment>
<evidence type="ECO:0000313" key="2">
    <source>
        <dbReference type="Proteomes" id="UP000246077"/>
    </source>
</evidence>
<sequence length="305" mass="32997">MRFTRLVHADWSVDRRKRFAARAVWSGGRWLVSAPAPVGDGFLDELLAAPVLAGFDFPIGLPDAYGRRTGFADFRAALAAFGEGAWADVFTVADRVAEVGLHRPFYPARATAGVRQAPFLAAHGVAALDELHRRCERATARRRAAAALFWTLGGNQVGKAAIAGWREVIRPALARGAKLWPFDGPLASLSGTVLAECYPGEIYDHLGCRFQGGDSKRRQDDRRARAAPLLDWAARHDVVFELPARAAVLAGFGPAPTGEDAFDALIGLLGLIEVAAGHRPPGPEEDPVIRRFEGWILGQAYSSLR</sequence>
<proteinExistence type="predicted"/>
<protein>
    <submittedName>
        <fullName evidence="1">DUF429 domain-containing protein</fullName>
    </submittedName>
</protein>
<reference evidence="2" key="1">
    <citation type="submission" date="2018-05" db="EMBL/GenBank/DDBJ databases">
        <title>Zavarzinia sp. HR-AS.</title>
        <authorList>
            <person name="Lee Y."/>
            <person name="Jeon C.O."/>
        </authorList>
    </citation>
    <scope>NUCLEOTIDE SEQUENCE [LARGE SCALE GENOMIC DNA]</scope>
    <source>
        <strain evidence="2">DSM 1231</strain>
    </source>
</reference>
<dbReference type="RefSeq" id="WP_109919080.1">
    <property type="nucleotide sequence ID" value="NZ_QGLF01000001.1"/>
</dbReference>
<keyword evidence="2" id="KW-1185">Reference proteome</keyword>
<dbReference type="EMBL" id="QGLF01000001">
    <property type="protein sequence ID" value="PWR23045.1"/>
    <property type="molecule type" value="Genomic_DNA"/>
</dbReference>
<dbReference type="Proteomes" id="UP000246077">
    <property type="component" value="Unassembled WGS sequence"/>
</dbReference>
<evidence type="ECO:0000313" key="1">
    <source>
        <dbReference type="EMBL" id="PWR23045.1"/>
    </source>
</evidence>